<evidence type="ECO:0000259" key="2">
    <source>
        <dbReference type="Pfam" id="PF07859"/>
    </source>
</evidence>
<feature type="domain" description="Alpha/beta hydrolase fold-3" evidence="2">
    <location>
        <begin position="84"/>
        <end position="293"/>
    </location>
</feature>
<name>A0A2T2NME5_CORCC</name>
<dbReference type="GO" id="GO:0016787">
    <property type="term" value="F:hydrolase activity"/>
    <property type="evidence" value="ECO:0007669"/>
    <property type="project" value="UniProtKB-KW"/>
</dbReference>
<dbReference type="InterPro" id="IPR013094">
    <property type="entry name" value="AB_hydrolase_3"/>
</dbReference>
<organism evidence="3 4">
    <name type="scientific">Corynespora cassiicola Philippines</name>
    <dbReference type="NCBI Taxonomy" id="1448308"/>
    <lineage>
        <taxon>Eukaryota</taxon>
        <taxon>Fungi</taxon>
        <taxon>Dikarya</taxon>
        <taxon>Ascomycota</taxon>
        <taxon>Pezizomycotina</taxon>
        <taxon>Dothideomycetes</taxon>
        <taxon>Pleosporomycetidae</taxon>
        <taxon>Pleosporales</taxon>
        <taxon>Corynesporascaceae</taxon>
        <taxon>Corynespora</taxon>
    </lineage>
</organism>
<dbReference type="STRING" id="1448308.A0A2T2NME5"/>
<dbReference type="Pfam" id="PF07859">
    <property type="entry name" value="Abhydrolase_3"/>
    <property type="match status" value="1"/>
</dbReference>
<evidence type="ECO:0000313" key="3">
    <source>
        <dbReference type="EMBL" id="PSN66539.1"/>
    </source>
</evidence>
<sequence length="323" mass="35292">MSVSVNSKAELAEISPEWIELTNKFPIPTISGSLEKIRAFKIPNDPNPPVGFTIEDVKVPGYQGFTNTARIYTPENSDGLLPVVIYVHGGGWTIGDLDSEDKVCRTMCKSAGVITVSIDYRKAPENPFPIGLEDVWEGVLWVFENIATLGGSKDDIIIGGLSAGANISAVLAQRARDTRKFQLRGQILRIPLVVHPNAQPEDLDFSSYKENENAPLLPTSSVSMLVNYYDAPPEDIRMSPLLAKDFSGLPPTYIQIAGADPLRDDGFAYAEKLQKAGVPVKTSVYPGMPHGFMAFPLKTAVKSDDDLIDAINWLRKDGKKNTT</sequence>
<protein>
    <recommendedName>
        <fullName evidence="2">Alpha/beta hydrolase fold-3 domain-containing protein</fullName>
    </recommendedName>
</protein>
<dbReference type="SUPFAM" id="SSF53474">
    <property type="entry name" value="alpha/beta-Hydrolases"/>
    <property type="match status" value="1"/>
</dbReference>
<proteinExistence type="predicted"/>
<gene>
    <name evidence="3" type="ORF">BS50DRAFT_635638</name>
</gene>
<dbReference type="OrthoDB" id="408631at2759"/>
<accession>A0A2T2NME5</accession>
<dbReference type="Gene3D" id="3.40.50.1820">
    <property type="entry name" value="alpha/beta hydrolase"/>
    <property type="match status" value="1"/>
</dbReference>
<dbReference type="InterPro" id="IPR029058">
    <property type="entry name" value="AB_hydrolase_fold"/>
</dbReference>
<dbReference type="AlphaFoldDB" id="A0A2T2NME5"/>
<dbReference type="Proteomes" id="UP000240883">
    <property type="component" value="Unassembled WGS sequence"/>
</dbReference>
<evidence type="ECO:0000256" key="1">
    <source>
        <dbReference type="ARBA" id="ARBA00022801"/>
    </source>
</evidence>
<keyword evidence="1" id="KW-0378">Hydrolase</keyword>
<dbReference type="PANTHER" id="PTHR48081:SF8">
    <property type="entry name" value="ALPHA_BETA HYDROLASE FOLD-3 DOMAIN-CONTAINING PROTEIN-RELATED"/>
    <property type="match status" value="1"/>
</dbReference>
<dbReference type="InterPro" id="IPR050300">
    <property type="entry name" value="GDXG_lipolytic_enzyme"/>
</dbReference>
<evidence type="ECO:0000313" key="4">
    <source>
        <dbReference type="Proteomes" id="UP000240883"/>
    </source>
</evidence>
<dbReference type="EMBL" id="KZ678136">
    <property type="protein sequence ID" value="PSN66539.1"/>
    <property type="molecule type" value="Genomic_DNA"/>
</dbReference>
<reference evidence="3 4" key="1">
    <citation type="journal article" date="2018" name="Front. Microbiol.">
        <title>Genome-Wide Analysis of Corynespora cassiicola Leaf Fall Disease Putative Effectors.</title>
        <authorList>
            <person name="Lopez D."/>
            <person name="Ribeiro S."/>
            <person name="Label P."/>
            <person name="Fumanal B."/>
            <person name="Venisse J.S."/>
            <person name="Kohler A."/>
            <person name="de Oliveira R.R."/>
            <person name="Labutti K."/>
            <person name="Lipzen A."/>
            <person name="Lail K."/>
            <person name="Bauer D."/>
            <person name="Ohm R.A."/>
            <person name="Barry K.W."/>
            <person name="Spatafora J."/>
            <person name="Grigoriev I.V."/>
            <person name="Martin F.M."/>
            <person name="Pujade-Renaud V."/>
        </authorList>
    </citation>
    <scope>NUCLEOTIDE SEQUENCE [LARGE SCALE GENOMIC DNA]</scope>
    <source>
        <strain evidence="3 4">Philippines</strain>
    </source>
</reference>
<dbReference type="PANTHER" id="PTHR48081">
    <property type="entry name" value="AB HYDROLASE SUPERFAMILY PROTEIN C4A8.06C"/>
    <property type="match status" value="1"/>
</dbReference>
<keyword evidence="4" id="KW-1185">Reference proteome</keyword>